<accession>A0A1I3S9C1</accession>
<dbReference type="Gene3D" id="3.90.1720.10">
    <property type="entry name" value="endopeptidase domain like (from Nostoc punctiforme)"/>
    <property type="match status" value="1"/>
</dbReference>
<keyword evidence="8" id="KW-1185">Reference proteome</keyword>
<evidence type="ECO:0000256" key="1">
    <source>
        <dbReference type="ARBA" id="ARBA00007074"/>
    </source>
</evidence>
<keyword evidence="5" id="KW-0732">Signal</keyword>
<dbReference type="Gene3D" id="2.30.30.40">
    <property type="entry name" value="SH3 Domains"/>
    <property type="match status" value="2"/>
</dbReference>
<dbReference type="PANTHER" id="PTHR47053">
    <property type="entry name" value="MUREIN DD-ENDOPEPTIDASE MEPH-RELATED"/>
    <property type="match status" value="1"/>
</dbReference>
<gene>
    <name evidence="7" type="ORF">SAMN04487936_102547</name>
</gene>
<comment type="similarity">
    <text evidence="1">Belongs to the peptidase C40 family.</text>
</comment>
<evidence type="ECO:0000256" key="3">
    <source>
        <dbReference type="ARBA" id="ARBA00022801"/>
    </source>
</evidence>
<evidence type="ECO:0000256" key="2">
    <source>
        <dbReference type="ARBA" id="ARBA00022670"/>
    </source>
</evidence>
<dbReference type="Pfam" id="PF00877">
    <property type="entry name" value="NLPC_P60"/>
    <property type="match status" value="1"/>
</dbReference>
<evidence type="ECO:0000313" key="7">
    <source>
        <dbReference type="EMBL" id="SFJ54209.1"/>
    </source>
</evidence>
<feature type="signal peptide" evidence="5">
    <location>
        <begin position="1"/>
        <end position="23"/>
    </location>
</feature>
<dbReference type="InterPro" id="IPR057812">
    <property type="entry name" value="SH3_YKFC_2nd"/>
</dbReference>
<evidence type="ECO:0000256" key="4">
    <source>
        <dbReference type="ARBA" id="ARBA00022807"/>
    </source>
</evidence>
<evidence type="ECO:0000313" key="8">
    <source>
        <dbReference type="Proteomes" id="UP000183557"/>
    </source>
</evidence>
<dbReference type="Proteomes" id="UP000183557">
    <property type="component" value="Unassembled WGS sequence"/>
</dbReference>
<dbReference type="PROSITE" id="PS51935">
    <property type="entry name" value="NLPC_P60"/>
    <property type="match status" value="1"/>
</dbReference>
<evidence type="ECO:0000259" key="6">
    <source>
        <dbReference type="PROSITE" id="PS51935"/>
    </source>
</evidence>
<keyword evidence="3 7" id="KW-0378">Hydrolase</keyword>
<keyword evidence="4" id="KW-0788">Thiol protease</keyword>
<feature type="chain" id="PRO_5010296911" evidence="5">
    <location>
        <begin position="24"/>
        <end position="330"/>
    </location>
</feature>
<dbReference type="InterPro" id="IPR038765">
    <property type="entry name" value="Papain-like_cys_pep_sf"/>
</dbReference>
<evidence type="ECO:0000256" key="5">
    <source>
        <dbReference type="SAM" id="SignalP"/>
    </source>
</evidence>
<dbReference type="EMBL" id="FOSB01000002">
    <property type="protein sequence ID" value="SFJ54209.1"/>
    <property type="molecule type" value="Genomic_DNA"/>
</dbReference>
<reference evidence="8" key="1">
    <citation type="submission" date="2016-10" db="EMBL/GenBank/DDBJ databases">
        <authorList>
            <person name="Varghese N."/>
            <person name="Submissions S."/>
        </authorList>
    </citation>
    <scope>NUCLEOTIDE SEQUENCE [LARGE SCALE GENOMIC DNA]</scope>
    <source>
        <strain evidence="8">CGMCC 1.3704</strain>
    </source>
</reference>
<dbReference type="Pfam" id="PF18348">
    <property type="entry name" value="SH3_16"/>
    <property type="match status" value="1"/>
</dbReference>
<dbReference type="Pfam" id="PF23795">
    <property type="entry name" value="SH3_YKFC_2nd"/>
    <property type="match status" value="1"/>
</dbReference>
<name>A0A1I3S9C1_HALDA</name>
<protein>
    <submittedName>
        <fullName evidence="7">Cell wall-associated hydrolase, NlpC family</fullName>
    </submittedName>
</protein>
<keyword evidence="2" id="KW-0645">Protease</keyword>
<dbReference type="InterPro" id="IPR000064">
    <property type="entry name" value="NLP_P60_dom"/>
</dbReference>
<feature type="domain" description="NlpC/P60" evidence="6">
    <location>
        <begin position="204"/>
        <end position="329"/>
    </location>
</feature>
<dbReference type="GO" id="GO:0006508">
    <property type="term" value="P:proteolysis"/>
    <property type="evidence" value="ECO:0007669"/>
    <property type="project" value="UniProtKB-KW"/>
</dbReference>
<dbReference type="PANTHER" id="PTHR47053:SF3">
    <property type="entry name" value="GAMMA-D-GLUTAMYL-L-LYSINE DIPEPTIDYL-PEPTIDASE"/>
    <property type="match status" value="1"/>
</dbReference>
<dbReference type="InterPro" id="IPR041382">
    <property type="entry name" value="SH3_16"/>
</dbReference>
<dbReference type="AlphaFoldDB" id="A0A1I3S9C1"/>
<dbReference type="GO" id="GO:0008234">
    <property type="term" value="F:cysteine-type peptidase activity"/>
    <property type="evidence" value="ECO:0007669"/>
    <property type="project" value="UniProtKB-KW"/>
</dbReference>
<dbReference type="InterPro" id="IPR051202">
    <property type="entry name" value="Peptidase_C40"/>
</dbReference>
<dbReference type="SUPFAM" id="SSF54001">
    <property type="entry name" value="Cysteine proteinases"/>
    <property type="match status" value="1"/>
</dbReference>
<sequence length="330" mass="36883">MKKYWLIAAILLLSIAFGSSVQAEDKEMYVDVSVATLWSEPDQARDLDAPSLSNPVDMWEWTESMTYEEKKWLVGELQTQALYGQKVTILEEQGDWVKVAVDGQPTPKNELGYPAWMPKDQLADQKRYSVLKEKKSFALVTAPTANIYDDRIKSQEFKEISFNTRLPVVAQTGSMVLVATPSDGMKWVSSDHVSIYKNEEDIPNPDGEDVIETGKQFLGLPYLWAGASGFGFDCSGFTHTIYKAHGITIPRDSSVQAEHGTAVSKDNLQKGDLLFFAYEEGEGSVHHVGMYIGDGQMIHAPNSESTVEIIDVFESDYYSSEFAGARRYID</sequence>
<proteinExistence type="inferred from homology"/>
<dbReference type="RefSeq" id="WP_075035596.1">
    <property type="nucleotide sequence ID" value="NZ_FOSB01000002.1"/>
</dbReference>
<organism evidence="7 8">
    <name type="scientific">Halobacillus dabanensis</name>
    <dbReference type="NCBI Taxonomy" id="240302"/>
    <lineage>
        <taxon>Bacteria</taxon>
        <taxon>Bacillati</taxon>
        <taxon>Bacillota</taxon>
        <taxon>Bacilli</taxon>
        <taxon>Bacillales</taxon>
        <taxon>Bacillaceae</taxon>
        <taxon>Halobacillus</taxon>
    </lineage>
</organism>
<dbReference type="OrthoDB" id="9813368at2"/>